<accession>A0A3S5B8D4</accession>
<dbReference type="EMBL" id="CAAALY010253218">
    <property type="protein sequence ID" value="VEL36802.1"/>
    <property type="molecule type" value="Genomic_DNA"/>
</dbReference>
<comment type="caution">
    <text evidence="1">The sequence shown here is derived from an EMBL/GenBank/DDBJ whole genome shotgun (WGS) entry which is preliminary data.</text>
</comment>
<name>A0A3S5B8D4_9PLAT</name>
<organism evidence="1 2">
    <name type="scientific">Protopolystoma xenopodis</name>
    <dbReference type="NCBI Taxonomy" id="117903"/>
    <lineage>
        <taxon>Eukaryota</taxon>
        <taxon>Metazoa</taxon>
        <taxon>Spiralia</taxon>
        <taxon>Lophotrochozoa</taxon>
        <taxon>Platyhelminthes</taxon>
        <taxon>Monogenea</taxon>
        <taxon>Polyopisthocotylea</taxon>
        <taxon>Polystomatidea</taxon>
        <taxon>Polystomatidae</taxon>
        <taxon>Protopolystoma</taxon>
    </lineage>
</organism>
<proteinExistence type="predicted"/>
<dbReference type="Proteomes" id="UP000784294">
    <property type="component" value="Unassembled WGS sequence"/>
</dbReference>
<reference evidence="1" key="1">
    <citation type="submission" date="2018-11" db="EMBL/GenBank/DDBJ databases">
        <authorList>
            <consortium name="Pathogen Informatics"/>
        </authorList>
    </citation>
    <scope>NUCLEOTIDE SEQUENCE</scope>
</reference>
<evidence type="ECO:0000313" key="1">
    <source>
        <dbReference type="EMBL" id="VEL36802.1"/>
    </source>
</evidence>
<sequence length="60" mass="6665">MLYTCWGELFRRAETIYNLVCPHLSRAPFPEVMPVKPVLRSASASSLAEQASVDVVQALD</sequence>
<dbReference type="AlphaFoldDB" id="A0A3S5B8D4"/>
<protein>
    <submittedName>
        <fullName evidence="1">Uncharacterized protein</fullName>
    </submittedName>
</protein>
<keyword evidence="2" id="KW-1185">Reference proteome</keyword>
<evidence type="ECO:0000313" key="2">
    <source>
        <dbReference type="Proteomes" id="UP000784294"/>
    </source>
</evidence>
<gene>
    <name evidence="1" type="ORF">PXEA_LOCUS30242</name>
</gene>